<protein>
    <submittedName>
        <fullName evidence="2">Uncharacterized protein</fullName>
    </submittedName>
</protein>
<name>L1LAD7_THEEQ</name>
<feature type="region of interest" description="Disordered" evidence="1">
    <location>
        <begin position="95"/>
        <end position="122"/>
    </location>
</feature>
<gene>
    <name evidence="2" type="ORF">BEWA_046890</name>
</gene>
<accession>L1LAD7</accession>
<dbReference type="RefSeq" id="XP_004831677.1">
    <property type="nucleotide sequence ID" value="XM_004831620.1"/>
</dbReference>
<dbReference type="VEuPathDB" id="PiroplasmaDB:BEWA_046890"/>
<dbReference type="EMBL" id="ACOU01000007">
    <property type="protein sequence ID" value="EKX72225.1"/>
    <property type="molecule type" value="Genomic_DNA"/>
</dbReference>
<comment type="caution">
    <text evidence="2">The sequence shown here is derived from an EMBL/GenBank/DDBJ whole genome shotgun (WGS) entry which is preliminary data.</text>
</comment>
<dbReference type="OrthoDB" id="364960at2759"/>
<dbReference type="Proteomes" id="UP000031512">
    <property type="component" value="Unassembled WGS sequence"/>
</dbReference>
<dbReference type="eggNOG" id="ENOG502QX9M">
    <property type="taxonomic scope" value="Eukaryota"/>
</dbReference>
<dbReference type="AlphaFoldDB" id="L1LAD7"/>
<dbReference type="KEGG" id="beq:BEWA_046890"/>
<evidence type="ECO:0000313" key="2">
    <source>
        <dbReference type="EMBL" id="EKX72225.1"/>
    </source>
</evidence>
<dbReference type="GeneID" id="15805163"/>
<keyword evidence="3" id="KW-1185">Reference proteome</keyword>
<evidence type="ECO:0000313" key="3">
    <source>
        <dbReference type="Proteomes" id="UP000031512"/>
    </source>
</evidence>
<reference evidence="2 3" key="1">
    <citation type="journal article" date="2012" name="BMC Genomics">
        <title>Comparative genomic analysis and phylogenetic position of Theileria equi.</title>
        <authorList>
            <person name="Kappmeyer L.S."/>
            <person name="Thiagarajan M."/>
            <person name="Herndon D.R."/>
            <person name="Ramsay J.D."/>
            <person name="Caler E."/>
            <person name="Djikeng A."/>
            <person name="Gillespie J.J."/>
            <person name="Lau A.O."/>
            <person name="Roalson E.H."/>
            <person name="Silva J.C."/>
            <person name="Silva M.G."/>
            <person name="Suarez C.E."/>
            <person name="Ueti M.W."/>
            <person name="Nene V.M."/>
            <person name="Mealey R.H."/>
            <person name="Knowles D.P."/>
            <person name="Brayton K.A."/>
        </authorList>
    </citation>
    <scope>NUCLEOTIDE SEQUENCE [LARGE SCALE GENOMIC DNA]</scope>
    <source>
        <strain evidence="2 3">WA</strain>
    </source>
</reference>
<evidence type="ECO:0000256" key="1">
    <source>
        <dbReference type="SAM" id="MobiDB-lite"/>
    </source>
</evidence>
<sequence>MTMMGSQCQSSQPLECEYFENTVECTNNVYITTAGQDCGLRRDSGGGFREIYCEDRSKWKNVQVGPVMHQDDVDALLSRKPNAVKNFIKSLNKQLEKGPDCGPKSENSRQRPEGANEPLRGSKNCSFERITKKVNRIYSFSTIDPATSIENERGYEKGPHAELGGYERGCKLVDRVVAETTFGVDRNGNITREFGHDGMVTKDSWYNGFGDDFVRVKSASPMAEIPSLMAANGEFERSFNGDHMLVQGFNASRCNDRFGDFGDGRYGSQCGSGNLYKCSEYGREIQGSPGNSFGFPVPMDGRDRLINGGLVGYDGATAPEGFTHRSNTFGEFARRPNFMEMNKSTSDICHDSYRDLVEHGRSPYGMSSPGASSPFDISSQYGTCSPYIFPERALDISRNTPMVSPSNYAHSAGNTPYASNIAWRGYECRDSEHQMGSISEHDEAIVDDVDLIHARFMGMNENTASPSLAKLGHPREALLNGQYGGIGMDEYGVDAGQRWDYNDECAFGSASSQGYPQYVEMVTNIPVLSGSYNEQSAEPSEDERDTPKNSIKSILKYAINNNFLHSLSSLPEFVNMLLPEHNKRKRMNLRNVKVTNSGWAWVQSSKTHRWVPKFISLVYTTSTQRMCNTYSLETKRQEGASARWRRGMDSRADSTRNKNGFWDIYKVYSALNDVTSVMPPLRSLTHSVYPSVIDAMGAGMQSTNTENRRIPSGSTLYLCILNEEPIDIPAAIANGDYLEIMQVDTKTIPFTRQMAPTSWLSGFIARTIGKEPLNLVVIPLEDGFECNFIPLCAARFEYSLSYKMQCARRNRVDREYDKWLFNLWEYVVRTSDKHAELNRGYTCSSGAQNGSTGGDSGEHTQRNDNAWKIRNMFNRLGNAIGSIFWFSKDRMARSCIDDMGEDEVVKDDLRR</sequence>
<organism evidence="2 3">
    <name type="scientific">Theileria equi strain WA</name>
    <dbReference type="NCBI Taxonomy" id="1537102"/>
    <lineage>
        <taxon>Eukaryota</taxon>
        <taxon>Sar</taxon>
        <taxon>Alveolata</taxon>
        <taxon>Apicomplexa</taxon>
        <taxon>Aconoidasida</taxon>
        <taxon>Piroplasmida</taxon>
        <taxon>Theileriidae</taxon>
        <taxon>Theileria</taxon>
    </lineage>
</organism>
<proteinExistence type="predicted"/>